<dbReference type="Pfam" id="PF15907">
    <property type="entry name" value="Itfg2"/>
    <property type="match status" value="1"/>
</dbReference>
<proteinExistence type="predicted"/>
<dbReference type="EMBL" id="UYRU01091128">
    <property type="protein sequence ID" value="VDN37536.1"/>
    <property type="molecule type" value="Genomic_DNA"/>
</dbReference>
<dbReference type="PANTHER" id="PTHR16317">
    <property type="entry name" value="INTEGRIN ALPHA REPEAT DOMAIN-CONTAINING"/>
    <property type="match status" value="1"/>
</dbReference>
<sequence length="108" mass="11774">MVIGNWDTGDLADTTPTNGTVLVLKYGKVWLKCCNLNMVTCVSAGRLCSRDKSLIVALCADSHCYLFDATKKSFIENGAKSDEPGLMRPSYHQKLAFNAKDVRIVDGG</sequence>
<name>A0A3P7R2Z1_DIBLA</name>
<dbReference type="Proteomes" id="UP000281553">
    <property type="component" value="Unassembled WGS sequence"/>
</dbReference>
<dbReference type="AlphaFoldDB" id="A0A3P7R2Z1"/>
<accession>A0A3P7R2Z1</accession>
<evidence type="ECO:0000313" key="2">
    <source>
        <dbReference type="Proteomes" id="UP000281553"/>
    </source>
</evidence>
<dbReference type="InterPro" id="IPR031793">
    <property type="entry name" value="KICSTOR_ITFG2"/>
</dbReference>
<protein>
    <submittedName>
        <fullName evidence="1">Uncharacterized protein</fullName>
    </submittedName>
</protein>
<organism evidence="1 2">
    <name type="scientific">Dibothriocephalus latus</name>
    <name type="common">Fish tapeworm</name>
    <name type="synonym">Diphyllobothrium latum</name>
    <dbReference type="NCBI Taxonomy" id="60516"/>
    <lineage>
        <taxon>Eukaryota</taxon>
        <taxon>Metazoa</taxon>
        <taxon>Spiralia</taxon>
        <taxon>Lophotrochozoa</taxon>
        <taxon>Platyhelminthes</taxon>
        <taxon>Cestoda</taxon>
        <taxon>Eucestoda</taxon>
        <taxon>Diphyllobothriidea</taxon>
        <taxon>Diphyllobothriidae</taxon>
        <taxon>Dibothriocephalus</taxon>
    </lineage>
</organism>
<evidence type="ECO:0000313" key="1">
    <source>
        <dbReference type="EMBL" id="VDN37536.1"/>
    </source>
</evidence>
<dbReference type="PANTHER" id="PTHR16317:SF1">
    <property type="entry name" value="KICSTOR COMPLEX PROTEIN ITFG2"/>
    <property type="match status" value="1"/>
</dbReference>
<keyword evidence="2" id="KW-1185">Reference proteome</keyword>
<gene>
    <name evidence="1" type="ORF">DILT_LOCUS17348</name>
</gene>
<reference evidence="1 2" key="1">
    <citation type="submission" date="2018-11" db="EMBL/GenBank/DDBJ databases">
        <authorList>
            <consortium name="Pathogen Informatics"/>
        </authorList>
    </citation>
    <scope>NUCLEOTIDE SEQUENCE [LARGE SCALE GENOMIC DNA]</scope>
</reference>
<dbReference type="GO" id="GO:0032006">
    <property type="term" value="P:regulation of TOR signaling"/>
    <property type="evidence" value="ECO:0007669"/>
    <property type="project" value="TreeGrafter"/>
</dbReference>
<dbReference type="OrthoDB" id="9996127at2759"/>